<dbReference type="SUPFAM" id="SSF75011">
    <property type="entry name" value="3-carboxy-cis,cis-mucoante lactonizing enzyme"/>
    <property type="match status" value="1"/>
</dbReference>
<accession>A0AAW2ZKG9</accession>
<reference evidence="3 4" key="1">
    <citation type="submission" date="2024-03" db="EMBL/GenBank/DDBJ databases">
        <title>The Acrasis kona genome and developmental transcriptomes reveal deep origins of eukaryotic multicellular pathways.</title>
        <authorList>
            <person name="Sheikh S."/>
            <person name="Fu C.-J."/>
            <person name="Brown M.W."/>
            <person name="Baldauf S.L."/>
        </authorList>
    </citation>
    <scope>NUCLEOTIDE SEQUENCE [LARGE SCALE GENOMIC DNA]</scope>
    <source>
        <strain evidence="3 4">ATCC MYA-3509</strain>
    </source>
</reference>
<evidence type="ECO:0000256" key="1">
    <source>
        <dbReference type="SAM" id="Phobius"/>
    </source>
</evidence>
<gene>
    <name evidence="3" type="ORF">AKO1_013704</name>
</gene>
<protein>
    <submittedName>
        <fullName evidence="3">Uncharacterized protein</fullName>
    </submittedName>
</protein>
<evidence type="ECO:0000313" key="3">
    <source>
        <dbReference type="EMBL" id="KAL0489179.1"/>
    </source>
</evidence>
<dbReference type="Proteomes" id="UP001431209">
    <property type="component" value="Unassembled WGS sequence"/>
</dbReference>
<proteinExistence type="predicted"/>
<keyword evidence="1" id="KW-0812">Transmembrane</keyword>
<keyword evidence="4" id="KW-1185">Reference proteome</keyword>
<feature type="chain" id="PRO_5043991356" evidence="2">
    <location>
        <begin position="20"/>
        <end position="364"/>
    </location>
</feature>
<sequence length="364" mass="39029">MNTIVYCLITLACASLIAGQNTFKSVSVVYRNTNYSPSNVNLYVDTTRRRLVVSNFAGPNVVRVVMDSNVATVGQLLNADTQGGGVIDANGNYFVYSCFNGKAYFNSYDVTSMTSRFNSLANGVSCAEIPNCMTLDSSSRTAIFTLASSNTVGLVNIDTGAFVNTNVASLNDGKFSCTFNNLNRTAYFAGSQGSITAVTLTGANGTQINNIPVDGTFSQIKYTTPILSYDNVNQELYLTARGNETVITRYSPSTKRWSAVRNQLGEPNGILVDSTFNTAYAFTDRFTLTTPDANFTQLQSSPINAWSLKGVGYTDVSTATGTTSAYTLVNDIAQVVLLSPTSSATTHSFVIGIIVSLFVTLFVL</sequence>
<organism evidence="3 4">
    <name type="scientific">Acrasis kona</name>
    <dbReference type="NCBI Taxonomy" id="1008807"/>
    <lineage>
        <taxon>Eukaryota</taxon>
        <taxon>Discoba</taxon>
        <taxon>Heterolobosea</taxon>
        <taxon>Tetramitia</taxon>
        <taxon>Eutetramitia</taxon>
        <taxon>Acrasidae</taxon>
        <taxon>Acrasis</taxon>
    </lineage>
</organism>
<keyword evidence="1" id="KW-1133">Transmembrane helix</keyword>
<evidence type="ECO:0000256" key="2">
    <source>
        <dbReference type="SAM" id="SignalP"/>
    </source>
</evidence>
<keyword evidence="2" id="KW-0732">Signal</keyword>
<dbReference type="AlphaFoldDB" id="A0AAW2ZKG9"/>
<comment type="caution">
    <text evidence="3">The sequence shown here is derived from an EMBL/GenBank/DDBJ whole genome shotgun (WGS) entry which is preliminary data.</text>
</comment>
<dbReference type="EMBL" id="JAOPGA020001523">
    <property type="protein sequence ID" value="KAL0489179.1"/>
    <property type="molecule type" value="Genomic_DNA"/>
</dbReference>
<keyword evidence="1" id="KW-0472">Membrane</keyword>
<feature type="transmembrane region" description="Helical" evidence="1">
    <location>
        <begin position="344"/>
        <end position="363"/>
    </location>
</feature>
<feature type="signal peptide" evidence="2">
    <location>
        <begin position="1"/>
        <end position="19"/>
    </location>
</feature>
<name>A0AAW2ZKG9_9EUKA</name>
<evidence type="ECO:0000313" key="4">
    <source>
        <dbReference type="Proteomes" id="UP001431209"/>
    </source>
</evidence>